<evidence type="ECO:0000313" key="2">
    <source>
        <dbReference type="Proteomes" id="UP000054248"/>
    </source>
</evidence>
<evidence type="ECO:0000313" key="1">
    <source>
        <dbReference type="EMBL" id="KIO18002.1"/>
    </source>
</evidence>
<dbReference type="Proteomes" id="UP000054248">
    <property type="component" value="Unassembled WGS sequence"/>
</dbReference>
<dbReference type="HOGENOM" id="CLU_977251_0_0_1"/>
<dbReference type="EMBL" id="KN823323">
    <property type="protein sequence ID" value="KIO18002.1"/>
    <property type="molecule type" value="Genomic_DNA"/>
</dbReference>
<reference evidence="1 2" key="1">
    <citation type="submission" date="2014-04" db="EMBL/GenBank/DDBJ databases">
        <authorList>
            <consortium name="DOE Joint Genome Institute"/>
            <person name="Kuo A."/>
            <person name="Girlanda M."/>
            <person name="Perotto S."/>
            <person name="Kohler A."/>
            <person name="Nagy L.G."/>
            <person name="Floudas D."/>
            <person name="Copeland A."/>
            <person name="Barry K.W."/>
            <person name="Cichocki N."/>
            <person name="Veneault-Fourrey C."/>
            <person name="LaButti K."/>
            <person name="Lindquist E.A."/>
            <person name="Lipzen A."/>
            <person name="Lundell T."/>
            <person name="Morin E."/>
            <person name="Murat C."/>
            <person name="Sun H."/>
            <person name="Tunlid A."/>
            <person name="Henrissat B."/>
            <person name="Grigoriev I.V."/>
            <person name="Hibbett D.S."/>
            <person name="Martin F."/>
            <person name="Nordberg H.P."/>
            <person name="Cantor M.N."/>
            <person name="Hua S.X."/>
        </authorList>
    </citation>
    <scope>NUCLEOTIDE SEQUENCE [LARGE SCALE GENOMIC DNA]</scope>
    <source>
        <strain evidence="1 2">MUT 4182</strain>
    </source>
</reference>
<gene>
    <name evidence="1" type="ORF">M407DRAFT_12079</name>
</gene>
<proteinExistence type="predicted"/>
<sequence>MAHFLGLHRLQSPSDRQRPFLVTRAPNYPPRSSELVVRIQGKVVAVELGPLGNWSRRTNTAACARAVKSVTLGCQDPNIQAWLDTLTASMTYVKAFGILHLPVAEDTVMKFEHRVFQRRGTFRSVPDIFDANHLLQEVAPQWTITDPLPVFQITPDPPGLVALDPTLIQVGDFVDVSATISITLNQHRQFYVSNSLLRVIQLMQAPTFAEAEEAEVPANQEDEGGGPVLDFVPPAAVPGDTLSRCRGCTHVEAASPGFRVKGSRGWWRQKFSQKTLVTVFKDATT</sequence>
<name>A0A0C3L955_9AGAM</name>
<accession>A0A0C3L955</accession>
<reference evidence="2" key="2">
    <citation type="submission" date="2015-01" db="EMBL/GenBank/DDBJ databases">
        <title>Evolutionary Origins and Diversification of the Mycorrhizal Mutualists.</title>
        <authorList>
            <consortium name="DOE Joint Genome Institute"/>
            <consortium name="Mycorrhizal Genomics Consortium"/>
            <person name="Kohler A."/>
            <person name="Kuo A."/>
            <person name="Nagy L.G."/>
            <person name="Floudas D."/>
            <person name="Copeland A."/>
            <person name="Barry K.W."/>
            <person name="Cichocki N."/>
            <person name="Veneault-Fourrey C."/>
            <person name="LaButti K."/>
            <person name="Lindquist E.A."/>
            <person name="Lipzen A."/>
            <person name="Lundell T."/>
            <person name="Morin E."/>
            <person name="Murat C."/>
            <person name="Riley R."/>
            <person name="Ohm R."/>
            <person name="Sun H."/>
            <person name="Tunlid A."/>
            <person name="Henrissat B."/>
            <person name="Grigoriev I.V."/>
            <person name="Hibbett D.S."/>
            <person name="Martin F."/>
        </authorList>
    </citation>
    <scope>NUCLEOTIDE SEQUENCE [LARGE SCALE GENOMIC DNA]</scope>
    <source>
        <strain evidence="2">MUT 4182</strain>
    </source>
</reference>
<organism evidence="1 2">
    <name type="scientific">Tulasnella calospora MUT 4182</name>
    <dbReference type="NCBI Taxonomy" id="1051891"/>
    <lineage>
        <taxon>Eukaryota</taxon>
        <taxon>Fungi</taxon>
        <taxon>Dikarya</taxon>
        <taxon>Basidiomycota</taxon>
        <taxon>Agaricomycotina</taxon>
        <taxon>Agaricomycetes</taxon>
        <taxon>Cantharellales</taxon>
        <taxon>Tulasnellaceae</taxon>
        <taxon>Tulasnella</taxon>
    </lineage>
</organism>
<dbReference type="OrthoDB" id="3259172at2759"/>
<keyword evidence="2" id="KW-1185">Reference proteome</keyword>
<protein>
    <submittedName>
        <fullName evidence="1">Uncharacterized protein</fullName>
    </submittedName>
</protein>
<dbReference type="AlphaFoldDB" id="A0A0C3L955"/>